<dbReference type="GO" id="GO:0006508">
    <property type="term" value="P:proteolysis"/>
    <property type="evidence" value="ECO:0007669"/>
    <property type="project" value="InterPro"/>
</dbReference>
<dbReference type="RefSeq" id="WP_142863619.1">
    <property type="nucleotide sequence ID" value="NZ_VJMF01000059.1"/>
</dbReference>
<name>A0A549SNI3_METSR</name>
<dbReference type="SUPFAM" id="SSF51556">
    <property type="entry name" value="Metallo-dependent hydrolases"/>
    <property type="match status" value="1"/>
</dbReference>
<dbReference type="InterPro" id="IPR008257">
    <property type="entry name" value="Pept_M19"/>
</dbReference>
<dbReference type="PROSITE" id="PS51365">
    <property type="entry name" value="RENAL_DIPEPTIDASE_2"/>
    <property type="match status" value="1"/>
</dbReference>
<organism evidence="1 2">
    <name type="scientific">Methylosinus sporium</name>
    <dbReference type="NCBI Taxonomy" id="428"/>
    <lineage>
        <taxon>Bacteria</taxon>
        <taxon>Pseudomonadati</taxon>
        <taxon>Pseudomonadota</taxon>
        <taxon>Alphaproteobacteria</taxon>
        <taxon>Hyphomicrobiales</taxon>
        <taxon>Methylocystaceae</taxon>
        <taxon>Methylosinus</taxon>
    </lineage>
</organism>
<dbReference type="CDD" id="cd01301">
    <property type="entry name" value="rDP_like"/>
    <property type="match status" value="1"/>
</dbReference>
<accession>A0A549SNI3</accession>
<comment type="caution">
    <text evidence="1">The sequence shown here is derived from an EMBL/GenBank/DDBJ whole genome shotgun (WGS) entry which is preliminary data.</text>
</comment>
<dbReference type="Gene3D" id="1.10.287.650">
    <property type="entry name" value="L27 domain"/>
    <property type="match status" value="1"/>
</dbReference>
<gene>
    <name evidence="1" type="ORF">FM996_14575</name>
</gene>
<evidence type="ECO:0000313" key="1">
    <source>
        <dbReference type="EMBL" id="TRL31202.1"/>
    </source>
</evidence>
<dbReference type="Proteomes" id="UP000316781">
    <property type="component" value="Unassembled WGS sequence"/>
</dbReference>
<dbReference type="Gene3D" id="3.20.20.140">
    <property type="entry name" value="Metal-dependent hydrolases"/>
    <property type="match status" value="1"/>
</dbReference>
<reference evidence="1 2" key="1">
    <citation type="submission" date="2019-07" db="EMBL/GenBank/DDBJ databases">
        <title>Ln-dependent methylotrophs.</title>
        <authorList>
            <person name="Tani A."/>
        </authorList>
    </citation>
    <scope>NUCLEOTIDE SEQUENCE [LARGE SCALE GENOMIC DNA]</scope>
    <source>
        <strain evidence="1 2">SM89A</strain>
    </source>
</reference>
<sequence>MSEISSHHGARASRSRLPSKRFLATAFATLVAAAPTARGDPADDPSTAAADAIHKRVLTLDTHVDIPFEFMSPQADPGKPSKLQVDLPKMREGGLSAAFFVVYVGQTSRTAENYVQARLGAETKFAAIHKMVETYPDQIELARSAADVTRIRASGKLLALIGIENGFVIGKDINLLRHYHDLGARYFGLVHAGHNDLGDSANPVSWLDKGPEHNGLSPLGRQAVVELNRLGFIVDISHASKETSMQAIELSRAPVIASHSDVGALNPIARNLDDETLEALARKGGVVQIVAFDSYLWVGVVAKHKAQEALRREYGIDDPFAVGNLPPDKAAEYFRRLLALDQVWARTDVKRLVDHIDYAVKKIGVDHVGIASDFGGGGGIVGWKDASETYNVTRELARRGYSEGDIAKLWGGNLLRVLANVEEIAEKSRD</sequence>
<dbReference type="PANTHER" id="PTHR10443">
    <property type="entry name" value="MICROSOMAL DIPEPTIDASE"/>
    <property type="match status" value="1"/>
</dbReference>
<dbReference type="AlphaFoldDB" id="A0A549SNI3"/>
<dbReference type="PANTHER" id="PTHR10443:SF12">
    <property type="entry name" value="DIPEPTIDASE"/>
    <property type="match status" value="1"/>
</dbReference>
<dbReference type="GO" id="GO:0070573">
    <property type="term" value="F:metallodipeptidase activity"/>
    <property type="evidence" value="ECO:0007669"/>
    <property type="project" value="InterPro"/>
</dbReference>
<dbReference type="InterPro" id="IPR032466">
    <property type="entry name" value="Metal_Hydrolase"/>
</dbReference>
<dbReference type="Pfam" id="PF01244">
    <property type="entry name" value="Peptidase_M19"/>
    <property type="match status" value="1"/>
</dbReference>
<protein>
    <submittedName>
        <fullName evidence="1">Membrane dipeptidase</fullName>
    </submittedName>
</protein>
<proteinExistence type="predicted"/>
<dbReference type="EMBL" id="VJMF01000059">
    <property type="protein sequence ID" value="TRL31202.1"/>
    <property type="molecule type" value="Genomic_DNA"/>
</dbReference>
<evidence type="ECO:0000313" key="2">
    <source>
        <dbReference type="Proteomes" id="UP000316781"/>
    </source>
</evidence>